<dbReference type="PROSITE" id="PS01124">
    <property type="entry name" value="HTH_ARAC_FAMILY_2"/>
    <property type="match status" value="1"/>
</dbReference>
<dbReference type="GO" id="GO:0003700">
    <property type="term" value="F:DNA-binding transcription factor activity"/>
    <property type="evidence" value="ECO:0007669"/>
    <property type="project" value="InterPro"/>
</dbReference>
<evidence type="ECO:0000313" key="5">
    <source>
        <dbReference type="EMBL" id="ASE34619.1"/>
    </source>
</evidence>
<dbReference type="Proteomes" id="UP000197058">
    <property type="component" value="Chromosome"/>
</dbReference>
<dbReference type="GO" id="GO:0043565">
    <property type="term" value="F:sequence-specific DNA binding"/>
    <property type="evidence" value="ECO:0007669"/>
    <property type="project" value="InterPro"/>
</dbReference>
<dbReference type="InterPro" id="IPR009057">
    <property type="entry name" value="Homeodomain-like_sf"/>
</dbReference>
<dbReference type="SMART" id="SM00342">
    <property type="entry name" value="HTH_ARAC"/>
    <property type="match status" value="1"/>
</dbReference>
<protein>
    <submittedName>
        <fullName evidence="5">AraC family transcriptional regulator</fullName>
    </submittedName>
</protein>
<organism evidence="5 6">
    <name type="scientific">Mammaliicoccus sciuri</name>
    <name type="common">Staphylococcus sciuri</name>
    <dbReference type="NCBI Taxonomy" id="1296"/>
    <lineage>
        <taxon>Bacteria</taxon>
        <taxon>Bacillati</taxon>
        <taxon>Bacillota</taxon>
        <taxon>Bacilli</taxon>
        <taxon>Bacillales</taxon>
        <taxon>Staphylococcaceae</taxon>
        <taxon>Mammaliicoccus</taxon>
    </lineage>
</organism>
<evidence type="ECO:0000256" key="2">
    <source>
        <dbReference type="ARBA" id="ARBA00023125"/>
    </source>
</evidence>
<dbReference type="InterPro" id="IPR003313">
    <property type="entry name" value="AraC-bd"/>
</dbReference>
<dbReference type="InterPro" id="IPR018060">
    <property type="entry name" value="HTH_AraC"/>
</dbReference>
<evidence type="ECO:0000256" key="3">
    <source>
        <dbReference type="ARBA" id="ARBA00023163"/>
    </source>
</evidence>
<dbReference type="AlphaFoldDB" id="A0AAI8GUA5"/>
<proteinExistence type="predicted"/>
<evidence type="ECO:0000256" key="1">
    <source>
        <dbReference type="ARBA" id="ARBA00023015"/>
    </source>
</evidence>
<dbReference type="SUPFAM" id="SSF46689">
    <property type="entry name" value="Homeodomain-like"/>
    <property type="match status" value="1"/>
</dbReference>
<dbReference type="InterPro" id="IPR037923">
    <property type="entry name" value="HTH-like"/>
</dbReference>
<evidence type="ECO:0000313" key="6">
    <source>
        <dbReference type="Proteomes" id="UP000197058"/>
    </source>
</evidence>
<dbReference type="PANTHER" id="PTHR46796:SF2">
    <property type="entry name" value="TRANSCRIPTIONAL REGULATORY PROTEIN"/>
    <property type="match status" value="1"/>
</dbReference>
<reference evidence="6" key="1">
    <citation type="submission" date="2017-06" db="EMBL/GenBank/DDBJ databases">
        <title>FDA dAtabase for Regulatory Grade micrObial Sequences (FDA-ARGOS): Supporting development and validation of Infectious Disease Dx tests.</title>
        <authorList>
            <person name="Goldberg B."/>
            <person name="Campos J."/>
            <person name="Tallon L."/>
            <person name="Sadzewicz L."/>
            <person name="Sengamalay N."/>
            <person name="Ott S."/>
            <person name="Godinez A."/>
            <person name="Nagaraj S."/>
            <person name="Vavikolanu K."/>
            <person name="Nadendla S."/>
            <person name="George J."/>
            <person name="Geyer C."/>
            <person name="Sichtig H."/>
        </authorList>
    </citation>
    <scope>NUCLEOTIDE SEQUENCE [LARGE SCALE GENOMIC DNA]</scope>
    <source>
        <strain evidence="6">FDAARGOS_285</strain>
    </source>
</reference>
<keyword evidence="1" id="KW-0805">Transcription regulation</keyword>
<dbReference type="SUPFAM" id="SSF51215">
    <property type="entry name" value="Regulatory protein AraC"/>
    <property type="match status" value="1"/>
</dbReference>
<sequence length="257" mass="30088">MDNFLYKKRIGVTALLAQMSEFKYKKHAHKEYALGVTLDGIQHYTLDGDQYLSYPNNVMFFNPEQIHDGSSFDKKDLKYTMIYLEREHILGNDNIPQNVIFNKPISNDQNLKNKIIHLSNAILTNQEDAYVLEQLLQVNDALLNNDINVAPKDNRLINMAKNIIESHLFDTLNVEMISLELNMTQYQFIRYFKKYTGFTPYQYYLNRKVEQAKLNLEITKDIYAAVTNCGFVDLSHLNKNFKKIYGITAFEYLNQLI</sequence>
<dbReference type="GeneID" id="48593389"/>
<name>A0AAI8GUA5_MAMSC</name>
<dbReference type="InterPro" id="IPR050204">
    <property type="entry name" value="AraC_XylS_family_regulators"/>
</dbReference>
<dbReference type="Pfam" id="PF02311">
    <property type="entry name" value="AraC_binding"/>
    <property type="match status" value="1"/>
</dbReference>
<gene>
    <name evidence="5" type="ORF">CEP64_08480</name>
</gene>
<dbReference type="Pfam" id="PF12833">
    <property type="entry name" value="HTH_18"/>
    <property type="match status" value="1"/>
</dbReference>
<dbReference type="PANTHER" id="PTHR46796">
    <property type="entry name" value="HTH-TYPE TRANSCRIPTIONAL ACTIVATOR RHAS-RELATED"/>
    <property type="match status" value="1"/>
</dbReference>
<feature type="domain" description="HTH araC/xylS-type" evidence="4">
    <location>
        <begin position="158"/>
        <end position="255"/>
    </location>
</feature>
<accession>A0AAI8GUA5</accession>
<keyword evidence="3" id="KW-0804">Transcription</keyword>
<dbReference type="Gene3D" id="1.10.10.60">
    <property type="entry name" value="Homeodomain-like"/>
    <property type="match status" value="2"/>
</dbReference>
<dbReference type="RefSeq" id="WP_048542081.1">
    <property type="nucleotide sequence ID" value="NZ_CAJVGN010000001.1"/>
</dbReference>
<dbReference type="KEGG" id="sscu:CEP64_08480"/>
<keyword evidence="2" id="KW-0238">DNA-binding</keyword>
<dbReference type="EMBL" id="CP022046">
    <property type="protein sequence ID" value="ASE34619.1"/>
    <property type="molecule type" value="Genomic_DNA"/>
</dbReference>
<evidence type="ECO:0000259" key="4">
    <source>
        <dbReference type="PROSITE" id="PS01124"/>
    </source>
</evidence>